<sequence length="103" mass="11591">MKRLPSPFSPYRLASLSLPLLLALGGCATSERIDGPDGRDAFLVECTDAEQSWRACYKKAAELCGRNGYFVYDQDRSPGRDARKKSMFIGCRDRQRPGWGNRD</sequence>
<dbReference type="OrthoDB" id="8547628at2"/>
<dbReference type="KEGG" id="care:LT85_2042"/>
<feature type="signal peptide" evidence="1">
    <location>
        <begin position="1"/>
        <end position="28"/>
    </location>
</feature>
<evidence type="ECO:0008006" key="4">
    <source>
        <dbReference type="Google" id="ProtNLM"/>
    </source>
</evidence>
<keyword evidence="3" id="KW-1185">Reference proteome</keyword>
<dbReference type="Proteomes" id="UP000030302">
    <property type="component" value="Chromosome"/>
</dbReference>
<evidence type="ECO:0000256" key="1">
    <source>
        <dbReference type="SAM" id="SignalP"/>
    </source>
</evidence>
<evidence type="ECO:0000313" key="3">
    <source>
        <dbReference type="Proteomes" id="UP000030302"/>
    </source>
</evidence>
<reference evidence="3" key="1">
    <citation type="journal article" date="2014" name="Soil Biol. Biochem.">
        <title>Structure and function of bacterial communities in ageing soils: Insights from the Mendocino ecological staircase.</title>
        <authorList>
            <person name="Uroz S."/>
            <person name="Tech J.J."/>
            <person name="Sawaya N.A."/>
            <person name="Frey-Klett P."/>
            <person name="Leveau J.H.J."/>
        </authorList>
    </citation>
    <scope>NUCLEOTIDE SEQUENCE [LARGE SCALE GENOMIC DNA]</scope>
    <source>
        <strain evidence="3">Cal35</strain>
    </source>
</reference>
<dbReference type="HOGENOM" id="CLU_2258938_0_0_4"/>
<keyword evidence="1" id="KW-0732">Signal</keyword>
<gene>
    <name evidence="2" type="ORF">LT85_2042</name>
</gene>
<feature type="chain" id="PRO_5001974157" description="Lipoprotein" evidence="1">
    <location>
        <begin position="29"/>
        <end position="103"/>
    </location>
</feature>
<accession>A0A0A1FBS1</accession>
<evidence type="ECO:0000313" key="2">
    <source>
        <dbReference type="EMBL" id="AIY41200.1"/>
    </source>
</evidence>
<name>A0A0A1FBS1_9BURK</name>
<dbReference type="PROSITE" id="PS51257">
    <property type="entry name" value="PROKAR_LIPOPROTEIN"/>
    <property type="match status" value="1"/>
</dbReference>
<dbReference type="RefSeq" id="WP_052135029.1">
    <property type="nucleotide sequence ID" value="NZ_CP009962.1"/>
</dbReference>
<organism evidence="2 3">
    <name type="scientific">Collimonas arenae</name>
    <dbReference type="NCBI Taxonomy" id="279058"/>
    <lineage>
        <taxon>Bacteria</taxon>
        <taxon>Pseudomonadati</taxon>
        <taxon>Pseudomonadota</taxon>
        <taxon>Betaproteobacteria</taxon>
        <taxon>Burkholderiales</taxon>
        <taxon>Oxalobacteraceae</taxon>
        <taxon>Collimonas</taxon>
    </lineage>
</organism>
<dbReference type="STRING" id="279058.LT85_2042"/>
<dbReference type="AlphaFoldDB" id="A0A0A1FBS1"/>
<protein>
    <recommendedName>
        <fullName evidence="4">Lipoprotein</fullName>
    </recommendedName>
</protein>
<dbReference type="EMBL" id="CP009962">
    <property type="protein sequence ID" value="AIY41200.1"/>
    <property type="molecule type" value="Genomic_DNA"/>
</dbReference>
<proteinExistence type="predicted"/>